<dbReference type="EMBL" id="JAGSXJ010000010">
    <property type="protein sequence ID" value="KAH6687791.1"/>
    <property type="molecule type" value="Genomic_DNA"/>
</dbReference>
<comment type="similarity">
    <text evidence="2">Belongs to the IFI6/IFI27 family.</text>
</comment>
<evidence type="ECO:0000256" key="3">
    <source>
        <dbReference type="ARBA" id="ARBA00022692"/>
    </source>
</evidence>
<dbReference type="Gene3D" id="6.10.110.10">
    <property type="match status" value="1"/>
</dbReference>
<keyword evidence="8" id="KW-1185">Reference proteome</keyword>
<organism evidence="7 8">
    <name type="scientific">Plectosphaerella plurivora</name>
    <dbReference type="NCBI Taxonomy" id="936078"/>
    <lineage>
        <taxon>Eukaryota</taxon>
        <taxon>Fungi</taxon>
        <taxon>Dikarya</taxon>
        <taxon>Ascomycota</taxon>
        <taxon>Pezizomycotina</taxon>
        <taxon>Sordariomycetes</taxon>
        <taxon>Hypocreomycetidae</taxon>
        <taxon>Glomerellales</taxon>
        <taxon>Plectosphaerellaceae</taxon>
        <taxon>Plectosphaerella</taxon>
    </lineage>
</organism>
<keyword evidence="3 6" id="KW-0812">Transmembrane</keyword>
<evidence type="ECO:0000256" key="5">
    <source>
        <dbReference type="ARBA" id="ARBA00023136"/>
    </source>
</evidence>
<proteinExistence type="inferred from homology"/>
<dbReference type="GO" id="GO:0016020">
    <property type="term" value="C:membrane"/>
    <property type="evidence" value="ECO:0007669"/>
    <property type="project" value="UniProtKB-SubCell"/>
</dbReference>
<reference evidence="7" key="1">
    <citation type="journal article" date="2021" name="Nat. Commun.">
        <title>Genetic determinants of endophytism in the Arabidopsis root mycobiome.</title>
        <authorList>
            <person name="Mesny F."/>
            <person name="Miyauchi S."/>
            <person name="Thiergart T."/>
            <person name="Pickel B."/>
            <person name="Atanasova L."/>
            <person name="Karlsson M."/>
            <person name="Huettel B."/>
            <person name="Barry K.W."/>
            <person name="Haridas S."/>
            <person name="Chen C."/>
            <person name="Bauer D."/>
            <person name="Andreopoulos W."/>
            <person name="Pangilinan J."/>
            <person name="LaButti K."/>
            <person name="Riley R."/>
            <person name="Lipzen A."/>
            <person name="Clum A."/>
            <person name="Drula E."/>
            <person name="Henrissat B."/>
            <person name="Kohler A."/>
            <person name="Grigoriev I.V."/>
            <person name="Martin F.M."/>
            <person name="Hacquard S."/>
        </authorList>
    </citation>
    <scope>NUCLEOTIDE SEQUENCE</scope>
    <source>
        <strain evidence="7">MPI-SDFR-AT-0117</strain>
    </source>
</reference>
<comment type="subcellular location">
    <subcellularLocation>
        <location evidence="1">Membrane</location>
        <topology evidence="1">Multi-pass membrane protein</topology>
    </subcellularLocation>
</comment>
<keyword evidence="5 6" id="KW-0472">Membrane</keyword>
<keyword evidence="4 6" id="KW-1133">Transmembrane helix</keyword>
<dbReference type="Pfam" id="PF06140">
    <property type="entry name" value="Ifi-6-16"/>
    <property type="match status" value="1"/>
</dbReference>
<evidence type="ECO:0000313" key="7">
    <source>
        <dbReference type="EMBL" id="KAH6687791.1"/>
    </source>
</evidence>
<feature type="transmembrane region" description="Helical" evidence="6">
    <location>
        <begin position="147"/>
        <end position="165"/>
    </location>
</feature>
<evidence type="ECO:0000256" key="6">
    <source>
        <dbReference type="SAM" id="Phobius"/>
    </source>
</evidence>
<sequence>MDFAKLLSCCLQGDSDEIISEKQALLDSAIDKQPLYESVVDKQPNLTSMQQPIHRSVDTTAVDFIYILLDAKKNDESLTQNLHEAVGTSGWSERLAEKILDRLKITIVDGRNKMGDAMNEAVDKAYAAADKVFADIVQNAKEHPLELAATIVITIIAIGVLAELAPLVVELLGFGELGPIEGSFAAWWEALYGGYIPAGSLFSYLQRLGMIWRK</sequence>
<dbReference type="Proteomes" id="UP000770015">
    <property type="component" value="Unassembled WGS sequence"/>
</dbReference>
<dbReference type="InterPro" id="IPR038213">
    <property type="entry name" value="IFI6/IFI27-like_sf"/>
</dbReference>
<comment type="caution">
    <text evidence="7">The sequence shown here is derived from an EMBL/GenBank/DDBJ whole genome shotgun (WGS) entry which is preliminary data.</text>
</comment>
<dbReference type="InterPro" id="IPR009311">
    <property type="entry name" value="IFI6/IFI27-like"/>
</dbReference>
<accession>A0A9P8VBM4</accession>
<evidence type="ECO:0000256" key="2">
    <source>
        <dbReference type="ARBA" id="ARBA00007262"/>
    </source>
</evidence>
<protein>
    <submittedName>
        <fullName evidence="7">Uncharacterized protein</fullName>
    </submittedName>
</protein>
<name>A0A9P8VBM4_9PEZI</name>
<evidence type="ECO:0000256" key="1">
    <source>
        <dbReference type="ARBA" id="ARBA00004141"/>
    </source>
</evidence>
<gene>
    <name evidence="7" type="ORF">F5X68DRAFT_231337</name>
</gene>
<dbReference type="OrthoDB" id="440424at2759"/>
<evidence type="ECO:0000313" key="8">
    <source>
        <dbReference type="Proteomes" id="UP000770015"/>
    </source>
</evidence>
<dbReference type="AlphaFoldDB" id="A0A9P8VBM4"/>
<feature type="transmembrane region" description="Helical" evidence="6">
    <location>
        <begin position="185"/>
        <end position="205"/>
    </location>
</feature>
<evidence type="ECO:0000256" key="4">
    <source>
        <dbReference type="ARBA" id="ARBA00022989"/>
    </source>
</evidence>